<accession>A0ABV1NZG1</accession>
<evidence type="ECO:0000313" key="3">
    <source>
        <dbReference type="Proteomes" id="UP001482520"/>
    </source>
</evidence>
<evidence type="ECO:0000313" key="2">
    <source>
        <dbReference type="EMBL" id="MEQ7847858.1"/>
    </source>
</evidence>
<keyword evidence="1" id="KW-0732">Signal</keyword>
<sequence length="302" mass="30876">MLPRLTLAVCAATLLLGGCAEEIPPPDADQPPPAAVETVVAGGVPEPAVLALPYVPADAARLEVTDFARVAVQLGVEDPTSQDPAADRAAFERRTTAETAALTDGTLLPVDEQLVQRFGFGQADVTWEAHVFDEDGTETGFVLGIDRVVDPEALARAVEAGVGPLAGASVVAEDSVIVQGLDASGGSYADDPAVVALVGAPSISTYLTRGCLDPDGADVSGLDDLQVWAMSFQGGLATATLGPDRADLFDRLEVAEASTSFARSFTDGVADPSTGRIGFRLSDPPAAADLVASGDVPVAYCD</sequence>
<keyword evidence="3" id="KW-1185">Reference proteome</keyword>
<dbReference type="Proteomes" id="UP001482520">
    <property type="component" value="Unassembled WGS sequence"/>
</dbReference>
<feature type="signal peptide" evidence="1">
    <location>
        <begin position="1"/>
        <end position="20"/>
    </location>
</feature>
<protein>
    <submittedName>
        <fullName evidence="2">Uncharacterized protein</fullName>
    </submittedName>
</protein>
<evidence type="ECO:0000256" key="1">
    <source>
        <dbReference type="SAM" id="SignalP"/>
    </source>
</evidence>
<name>A0ABV1NZG1_9ACTN</name>
<dbReference type="EMBL" id="JBEGDP010000011">
    <property type="protein sequence ID" value="MEQ7847858.1"/>
    <property type="molecule type" value="Genomic_DNA"/>
</dbReference>
<comment type="caution">
    <text evidence="2">The sequence shown here is derived from an EMBL/GenBank/DDBJ whole genome shotgun (WGS) entry which is preliminary data.</text>
</comment>
<organism evidence="2 3">
    <name type="scientific">Nocardioides kribbensis</name>
    <dbReference type="NCBI Taxonomy" id="305517"/>
    <lineage>
        <taxon>Bacteria</taxon>
        <taxon>Bacillati</taxon>
        <taxon>Actinomycetota</taxon>
        <taxon>Actinomycetes</taxon>
        <taxon>Propionibacteriales</taxon>
        <taxon>Nocardioidaceae</taxon>
        <taxon>Nocardioides</taxon>
    </lineage>
</organism>
<feature type="chain" id="PRO_5047143408" evidence="1">
    <location>
        <begin position="21"/>
        <end position="302"/>
    </location>
</feature>
<reference evidence="2 3" key="1">
    <citation type="submission" date="2024-02" db="EMBL/GenBank/DDBJ databases">
        <title>Full genome sequence of Nocardioides kribbensis.</title>
        <authorList>
            <person name="Poletto B.L."/>
            <person name="Silva G."/>
            <person name="Galante D."/>
            <person name="Campos K.R."/>
            <person name="Santos M.B.N."/>
            <person name="Sacchi C.T."/>
        </authorList>
    </citation>
    <scope>NUCLEOTIDE SEQUENCE [LARGE SCALE GENOMIC DNA]</scope>
    <source>
        <strain evidence="2 3">O4R</strain>
    </source>
</reference>
<gene>
    <name evidence="2" type="ORF">V6R90_11270</name>
</gene>
<dbReference type="PROSITE" id="PS51257">
    <property type="entry name" value="PROKAR_LIPOPROTEIN"/>
    <property type="match status" value="1"/>
</dbReference>
<dbReference type="RefSeq" id="WP_349804729.1">
    <property type="nucleotide sequence ID" value="NZ_JBEGDP010000011.1"/>
</dbReference>
<proteinExistence type="predicted"/>